<protein>
    <submittedName>
        <fullName evidence="1">Uncharacterized protein</fullName>
    </submittedName>
</protein>
<sequence length="97" mass="10840">MSLADRLPHITSDRKLCTTCSWLAGLPDRDRAAFDQLIKRDDISTTQLLGICQVTSPLYCDLLWPFPPDFRLNPPGLAYSEASPGGFGRFRAGNTRR</sequence>
<proteinExistence type="predicted"/>
<accession>A0ABY6RSF1</accession>
<reference evidence="1 2" key="1">
    <citation type="submission" date="2018-09" db="EMBL/GenBank/DDBJ databases">
        <authorList>
            <person name="Tagini F."/>
        </authorList>
    </citation>
    <scope>NUCLEOTIDE SEQUENCE [LARGE SCALE GENOMIC DNA]</scope>
    <source>
        <strain evidence="1 2">MK4</strain>
    </source>
</reference>
<gene>
    <name evidence="1" type="ORF">LAUMK4_05811</name>
</gene>
<evidence type="ECO:0000313" key="2">
    <source>
        <dbReference type="Proteomes" id="UP000271464"/>
    </source>
</evidence>
<keyword evidence="2" id="KW-1185">Reference proteome</keyword>
<dbReference type="EMBL" id="UPHM01000169">
    <property type="protein sequence ID" value="VBA32850.1"/>
    <property type="molecule type" value="Genomic_DNA"/>
</dbReference>
<dbReference type="Proteomes" id="UP000271464">
    <property type="component" value="Unassembled WGS sequence"/>
</dbReference>
<evidence type="ECO:0000313" key="1">
    <source>
        <dbReference type="EMBL" id="VBA32850.1"/>
    </source>
</evidence>
<comment type="caution">
    <text evidence="1">The sequence shown here is derived from an EMBL/GenBank/DDBJ whole genome shotgun (WGS) entry which is preliminary data.</text>
</comment>
<organism evidence="1 2">
    <name type="scientific">Mycobacterium persicum</name>
    <dbReference type="NCBI Taxonomy" id="1487726"/>
    <lineage>
        <taxon>Bacteria</taxon>
        <taxon>Bacillati</taxon>
        <taxon>Actinomycetota</taxon>
        <taxon>Actinomycetes</taxon>
        <taxon>Mycobacteriales</taxon>
        <taxon>Mycobacteriaceae</taxon>
        <taxon>Mycobacterium</taxon>
    </lineage>
</organism>
<name>A0ABY6RSF1_9MYCO</name>